<dbReference type="CDD" id="cd11649">
    <property type="entry name" value="RsmI_like"/>
    <property type="match status" value="1"/>
</dbReference>
<dbReference type="AlphaFoldDB" id="A0A1G1TIK4"/>
<dbReference type="OrthoDB" id="7061662at2"/>
<dbReference type="Gene3D" id="3.30.950.10">
    <property type="entry name" value="Methyltransferase, Cobalt-precorrin-4 Transmethylase, Domain 2"/>
    <property type="match status" value="1"/>
</dbReference>
<evidence type="ECO:0000259" key="6">
    <source>
        <dbReference type="Pfam" id="PF00590"/>
    </source>
</evidence>
<dbReference type="PIRSF" id="PIRSF005917">
    <property type="entry name" value="MTase_YraL"/>
    <property type="match status" value="1"/>
</dbReference>
<dbReference type="EMBL" id="MDZA01000115">
    <property type="protein sequence ID" value="OGX90705.1"/>
    <property type="molecule type" value="Genomic_DNA"/>
</dbReference>
<dbReference type="InterPro" id="IPR014776">
    <property type="entry name" value="4pyrrole_Mease_sub2"/>
</dbReference>
<dbReference type="InterPro" id="IPR008189">
    <property type="entry name" value="rRNA_ssu_MeTfrase_I"/>
</dbReference>
<evidence type="ECO:0000256" key="1">
    <source>
        <dbReference type="ARBA" id="ARBA00022490"/>
    </source>
</evidence>
<accession>A0A1G1TIK4</accession>
<evidence type="ECO:0000313" key="8">
    <source>
        <dbReference type="Proteomes" id="UP000177506"/>
    </source>
</evidence>
<dbReference type="GO" id="GO:0032259">
    <property type="term" value="P:methylation"/>
    <property type="evidence" value="ECO:0007669"/>
    <property type="project" value="UniProtKB-KW"/>
</dbReference>
<dbReference type="Pfam" id="PF00590">
    <property type="entry name" value="TP_methylase"/>
    <property type="match status" value="1"/>
</dbReference>
<evidence type="ECO:0000256" key="2">
    <source>
        <dbReference type="ARBA" id="ARBA00022552"/>
    </source>
</evidence>
<evidence type="ECO:0000256" key="4">
    <source>
        <dbReference type="ARBA" id="ARBA00022679"/>
    </source>
</evidence>
<gene>
    <name evidence="7" type="ORF">BEN49_21935</name>
</gene>
<sequence length="234" mass="25075">MPLYLIPTPLADDTAAQVLPPQVVAAVARLPYFLVENARTARRFVKSVAPARVIEDIRFGVIDKDSTPAEVRAALEPLLREGLDAGVLSEAGCPGIADPGAALAAEAHRLGLPVVPLVGPSSLLLALMASGLNGQQFAFHGYLPIEKGPRATAIKALEREAQQRNQSQLFIETPYRNGALFLDLLAHLQPATRLCVAADVTGAGEFIRTRPVSEWRKQTAPELHKIPTVFVLGV</sequence>
<feature type="domain" description="Tetrapyrrole methylase" evidence="6">
    <location>
        <begin position="28"/>
        <end position="213"/>
    </location>
</feature>
<dbReference type="SUPFAM" id="SSF53790">
    <property type="entry name" value="Tetrapyrrole methylase"/>
    <property type="match status" value="1"/>
</dbReference>
<reference evidence="7 8" key="1">
    <citation type="submission" date="2016-08" db="EMBL/GenBank/DDBJ databases">
        <title>Hymenobacter coccineus sp. nov., Hymenobacter lapidarius sp. nov. and Hymenobacter glacialis sp. nov., isolated from Antarctic soil.</title>
        <authorList>
            <person name="Sedlacek I."/>
            <person name="Kralova S."/>
            <person name="Kyrova K."/>
            <person name="Maslanova I."/>
            <person name="Stankova E."/>
            <person name="Vrbovska V."/>
            <person name="Nemec M."/>
            <person name="Bartak M."/>
            <person name="Svec P."/>
            <person name="Busse H.-J."/>
            <person name="Pantucek R."/>
        </authorList>
    </citation>
    <scope>NUCLEOTIDE SEQUENCE [LARGE SCALE GENOMIC DNA]</scope>
    <source>
        <strain evidence="7 8">CCM 8649</strain>
    </source>
</reference>
<organism evidence="7 8">
    <name type="scientific">Hymenobacter coccineus</name>
    <dbReference type="NCBI Taxonomy" id="1908235"/>
    <lineage>
        <taxon>Bacteria</taxon>
        <taxon>Pseudomonadati</taxon>
        <taxon>Bacteroidota</taxon>
        <taxon>Cytophagia</taxon>
        <taxon>Cytophagales</taxon>
        <taxon>Hymenobacteraceae</taxon>
        <taxon>Hymenobacter</taxon>
    </lineage>
</organism>
<protein>
    <submittedName>
        <fullName evidence="7">SAM-dependent methyltransferase</fullName>
    </submittedName>
</protein>
<dbReference type="GO" id="GO:0006364">
    <property type="term" value="P:rRNA processing"/>
    <property type="evidence" value="ECO:0007669"/>
    <property type="project" value="UniProtKB-KW"/>
</dbReference>
<dbReference type="InterPro" id="IPR000878">
    <property type="entry name" value="4pyrrol_Mease"/>
</dbReference>
<dbReference type="InterPro" id="IPR035996">
    <property type="entry name" value="4pyrrol_Methylase_sf"/>
</dbReference>
<name>A0A1G1TIK4_9BACT</name>
<keyword evidence="1" id="KW-0963">Cytoplasm</keyword>
<dbReference type="Proteomes" id="UP000177506">
    <property type="component" value="Unassembled WGS sequence"/>
</dbReference>
<keyword evidence="2" id="KW-0698">rRNA processing</keyword>
<dbReference type="Gene3D" id="3.40.1010.10">
    <property type="entry name" value="Cobalt-precorrin-4 Transmethylase, Domain 1"/>
    <property type="match status" value="1"/>
</dbReference>
<proteinExistence type="predicted"/>
<comment type="caution">
    <text evidence="7">The sequence shown here is derived from an EMBL/GenBank/DDBJ whole genome shotgun (WGS) entry which is preliminary data.</text>
</comment>
<dbReference type="PANTHER" id="PTHR46111:SF2">
    <property type="entry name" value="SAM-DEPENDENT METHYLTRANSFERASE"/>
    <property type="match status" value="1"/>
</dbReference>
<keyword evidence="4" id="KW-0808">Transferase</keyword>
<dbReference type="InterPro" id="IPR014777">
    <property type="entry name" value="4pyrrole_Mease_sub1"/>
</dbReference>
<evidence type="ECO:0000256" key="3">
    <source>
        <dbReference type="ARBA" id="ARBA00022603"/>
    </source>
</evidence>
<dbReference type="RefSeq" id="WP_070742676.1">
    <property type="nucleotide sequence ID" value="NZ_MDZA01000115.1"/>
</dbReference>
<evidence type="ECO:0000256" key="5">
    <source>
        <dbReference type="ARBA" id="ARBA00022691"/>
    </source>
</evidence>
<dbReference type="PANTHER" id="PTHR46111">
    <property type="entry name" value="RIBOSOMAL RNA SMALL SUBUNIT METHYLTRANSFERASE I"/>
    <property type="match status" value="1"/>
</dbReference>
<dbReference type="GO" id="GO:0008168">
    <property type="term" value="F:methyltransferase activity"/>
    <property type="evidence" value="ECO:0007669"/>
    <property type="project" value="UniProtKB-KW"/>
</dbReference>
<keyword evidence="3 7" id="KW-0489">Methyltransferase</keyword>
<keyword evidence="5" id="KW-0949">S-adenosyl-L-methionine</keyword>
<keyword evidence="8" id="KW-1185">Reference proteome</keyword>
<evidence type="ECO:0000313" key="7">
    <source>
        <dbReference type="EMBL" id="OGX90705.1"/>
    </source>
</evidence>